<comment type="subcellular location">
    <subcellularLocation>
        <location evidence="1">Membrane</location>
        <topology evidence="1">Multi-pass membrane protein</topology>
    </subcellularLocation>
</comment>
<dbReference type="PANTHER" id="PTHR37451:SF5">
    <property type="entry name" value="MARVEL DOMAIN-CONTAINING PROTEIN"/>
    <property type="match status" value="1"/>
</dbReference>
<keyword evidence="4 5" id="KW-0472">Membrane</keyword>
<reference evidence="7" key="1">
    <citation type="journal article" date="2023" name="Mol. Phylogenet. Evol.">
        <title>Genome-scale phylogeny and comparative genomics of the fungal order Sordariales.</title>
        <authorList>
            <person name="Hensen N."/>
            <person name="Bonometti L."/>
            <person name="Westerberg I."/>
            <person name="Brannstrom I.O."/>
            <person name="Guillou S."/>
            <person name="Cros-Aarteil S."/>
            <person name="Calhoun S."/>
            <person name="Haridas S."/>
            <person name="Kuo A."/>
            <person name="Mondo S."/>
            <person name="Pangilinan J."/>
            <person name="Riley R."/>
            <person name="LaButti K."/>
            <person name="Andreopoulos B."/>
            <person name="Lipzen A."/>
            <person name="Chen C."/>
            <person name="Yan M."/>
            <person name="Daum C."/>
            <person name="Ng V."/>
            <person name="Clum A."/>
            <person name="Steindorff A."/>
            <person name="Ohm R.A."/>
            <person name="Martin F."/>
            <person name="Silar P."/>
            <person name="Natvig D.O."/>
            <person name="Lalanne C."/>
            <person name="Gautier V."/>
            <person name="Ament-Velasquez S.L."/>
            <person name="Kruys A."/>
            <person name="Hutchinson M.I."/>
            <person name="Powell A.J."/>
            <person name="Barry K."/>
            <person name="Miller A.N."/>
            <person name="Grigoriev I.V."/>
            <person name="Debuchy R."/>
            <person name="Gladieux P."/>
            <person name="Hiltunen Thoren M."/>
            <person name="Johannesson H."/>
        </authorList>
    </citation>
    <scope>NUCLEOTIDE SEQUENCE</scope>
    <source>
        <strain evidence="7">CBS 103.79</strain>
    </source>
</reference>
<evidence type="ECO:0000256" key="3">
    <source>
        <dbReference type="ARBA" id="ARBA00022989"/>
    </source>
</evidence>
<protein>
    <submittedName>
        <fullName evidence="7">Membrane-associating domain-containing protein</fullName>
    </submittedName>
</protein>
<dbReference type="InterPro" id="IPR008253">
    <property type="entry name" value="Marvel"/>
</dbReference>
<keyword evidence="2 5" id="KW-0812">Transmembrane</keyword>
<sequence>MPLPVILILRITQGVFALLVLSLSGFVAHWYNTTTTLPSPSSINFLIFGAVWSFLSLVCIQVLPRFLPRIPKAYIAAPFDITNVLFYFSGFVALAVFLQGLLFCRGDVCHAAQADVAFGAFSFLVWVATTALTLMEVFKAKRQGHAGTGAIPMMKEASA</sequence>
<evidence type="ECO:0000259" key="6">
    <source>
        <dbReference type="Pfam" id="PF01284"/>
    </source>
</evidence>
<feature type="transmembrane region" description="Helical" evidence="5">
    <location>
        <begin position="84"/>
        <end position="104"/>
    </location>
</feature>
<gene>
    <name evidence="7" type="ORF">C8A05DRAFT_12331</name>
</gene>
<evidence type="ECO:0000313" key="8">
    <source>
        <dbReference type="Proteomes" id="UP001303889"/>
    </source>
</evidence>
<feature type="transmembrane region" description="Helical" evidence="5">
    <location>
        <begin position="7"/>
        <end position="31"/>
    </location>
</feature>
<evidence type="ECO:0000313" key="7">
    <source>
        <dbReference type="EMBL" id="KAK3905887.1"/>
    </source>
</evidence>
<reference evidence="7" key="2">
    <citation type="submission" date="2023-05" db="EMBL/GenBank/DDBJ databases">
        <authorList>
            <consortium name="Lawrence Berkeley National Laboratory"/>
            <person name="Steindorff A."/>
            <person name="Hensen N."/>
            <person name="Bonometti L."/>
            <person name="Westerberg I."/>
            <person name="Brannstrom I.O."/>
            <person name="Guillou S."/>
            <person name="Cros-Aarteil S."/>
            <person name="Calhoun S."/>
            <person name="Haridas S."/>
            <person name="Kuo A."/>
            <person name="Mondo S."/>
            <person name="Pangilinan J."/>
            <person name="Riley R."/>
            <person name="Labutti K."/>
            <person name="Andreopoulos B."/>
            <person name="Lipzen A."/>
            <person name="Chen C."/>
            <person name="Yanf M."/>
            <person name="Daum C."/>
            <person name="Ng V."/>
            <person name="Clum A."/>
            <person name="Ohm R."/>
            <person name="Martin F."/>
            <person name="Silar P."/>
            <person name="Natvig D."/>
            <person name="Lalanne C."/>
            <person name="Gautier V."/>
            <person name="Ament-Velasquez S.L."/>
            <person name="Kruys A."/>
            <person name="Hutchinson M.I."/>
            <person name="Powell A.J."/>
            <person name="Barry K."/>
            <person name="Miller A.N."/>
            <person name="Grigoriev I.V."/>
            <person name="Debuchy R."/>
            <person name="Gladieux P."/>
            <person name="Thoren M.H."/>
            <person name="Johannesson H."/>
        </authorList>
    </citation>
    <scope>NUCLEOTIDE SEQUENCE</scope>
    <source>
        <strain evidence="7">CBS 103.79</strain>
    </source>
</reference>
<proteinExistence type="predicted"/>
<dbReference type="PANTHER" id="PTHR37451">
    <property type="entry name" value="MARVEL DOMAIN"/>
    <property type="match status" value="1"/>
</dbReference>
<evidence type="ECO:0000256" key="4">
    <source>
        <dbReference type="ARBA" id="ARBA00023136"/>
    </source>
</evidence>
<evidence type="ECO:0000256" key="5">
    <source>
        <dbReference type="SAM" id="Phobius"/>
    </source>
</evidence>
<evidence type="ECO:0000256" key="1">
    <source>
        <dbReference type="ARBA" id="ARBA00004141"/>
    </source>
</evidence>
<dbReference type="GO" id="GO:0016020">
    <property type="term" value="C:membrane"/>
    <property type="evidence" value="ECO:0007669"/>
    <property type="project" value="UniProtKB-SubCell"/>
</dbReference>
<accession>A0AAN6MRV7</accession>
<dbReference type="AlphaFoldDB" id="A0AAN6MRV7"/>
<dbReference type="Pfam" id="PF01284">
    <property type="entry name" value="MARVEL"/>
    <property type="match status" value="1"/>
</dbReference>
<feature type="transmembrane region" description="Helical" evidence="5">
    <location>
        <begin position="43"/>
        <end position="63"/>
    </location>
</feature>
<keyword evidence="3 5" id="KW-1133">Transmembrane helix</keyword>
<keyword evidence="8" id="KW-1185">Reference proteome</keyword>
<name>A0AAN6MRV7_9PEZI</name>
<dbReference type="EMBL" id="MU855342">
    <property type="protein sequence ID" value="KAK3905887.1"/>
    <property type="molecule type" value="Genomic_DNA"/>
</dbReference>
<comment type="caution">
    <text evidence="7">The sequence shown here is derived from an EMBL/GenBank/DDBJ whole genome shotgun (WGS) entry which is preliminary data.</text>
</comment>
<feature type="domain" description="MARVEL" evidence="6">
    <location>
        <begin position="6"/>
        <end position="132"/>
    </location>
</feature>
<organism evidence="7 8">
    <name type="scientific">Staphylotrichum tortipilum</name>
    <dbReference type="NCBI Taxonomy" id="2831512"/>
    <lineage>
        <taxon>Eukaryota</taxon>
        <taxon>Fungi</taxon>
        <taxon>Dikarya</taxon>
        <taxon>Ascomycota</taxon>
        <taxon>Pezizomycotina</taxon>
        <taxon>Sordariomycetes</taxon>
        <taxon>Sordariomycetidae</taxon>
        <taxon>Sordariales</taxon>
        <taxon>Chaetomiaceae</taxon>
        <taxon>Staphylotrichum</taxon>
    </lineage>
</organism>
<dbReference type="Proteomes" id="UP001303889">
    <property type="component" value="Unassembled WGS sequence"/>
</dbReference>
<evidence type="ECO:0000256" key="2">
    <source>
        <dbReference type="ARBA" id="ARBA00022692"/>
    </source>
</evidence>
<feature type="transmembrane region" description="Helical" evidence="5">
    <location>
        <begin position="116"/>
        <end position="135"/>
    </location>
</feature>